<sequence length="197" mass="22242">MPYIPTQGFILNISLRGWQWGIFIRKAVISAFRTAGTAMTDNLIQIATPILTVIGVFVAAYGIMRNTENAKKRATIDMIMAERNNAALQEAITIVNGLAKTDGCILATYTSDTPDKKKDREAILTVLNQREFVCAGVLGGALHEKMYKDFEYSMLLRDWDNLSSFIFEIRRIRSAPTAFQEFEAVARKWKKKPLKTK</sequence>
<keyword evidence="2" id="KW-0472">Membrane</keyword>
<feature type="coiled-coil region" evidence="1">
    <location>
        <begin position="64"/>
        <end position="91"/>
    </location>
</feature>
<evidence type="ECO:0000256" key="1">
    <source>
        <dbReference type="SAM" id="Coils"/>
    </source>
</evidence>
<name>A0AB74EP72_NEIGO</name>
<accession>A0AB74EP72</accession>
<keyword evidence="2" id="KW-1133">Transmembrane helix</keyword>
<dbReference type="InterPro" id="IPR031876">
    <property type="entry name" value="DUF4760"/>
</dbReference>
<dbReference type="Pfam" id="PF15956">
    <property type="entry name" value="DUF4760"/>
    <property type="match status" value="1"/>
</dbReference>
<proteinExistence type="predicted"/>
<reference evidence="3 4" key="1">
    <citation type="submission" date="2016-09" db="EMBL/GenBank/DDBJ databases">
        <authorList>
            <person name="Kumanski S."/>
            <person name="Beatrice B."/>
        </authorList>
    </citation>
    <scope>NUCLEOTIDE SEQUENCE [LARGE SCALE GENOMIC DNA]</scope>
    <source>
        <strain evidence="3">Mankind</strain>
    </source>
</reference>
<keyword evidence="1" id="KW-0175">Coiled coil</keyword>
<keyword evidence="2" id="KW-0812">Transmembrane</keyword>
<evidence type="ECO:0000313" key="4">
    <source>
        <dbReference type="Proteomes" id="UP000182484"/>
    </source>
</evidence>
<dbReference type="EMBL" id="FMTB01000013">
    <property type="protein sequence ID" value="SCW11585.1"/>
    <property type="molecule type" value="Genomic_DNA"/>
</dbReference>
<feature type="transmembrane region" description="Helical" evidence="2">
    <location>
        <begin position="43"/>
        <end position="63"/>
    </location>
</feature>
<evidence type="ECO:0008006" key="5">
    <source>
        <dbReference type="Google" id="ProtNLM"/>
    </source>
</evidence>
<dbReference type="Proteomes" id="UP000182484">
    <property type="component" value="Unassembled WGS sequence"/>
</dbReference>
<organism evidence="3 4">
    <name type="scientific">Neisseria gonorrhoeae</name>
    <dbReference type="NCBI Taxonomy" id="485"/>
    <lineage>
        <taxon>Bacteria</taxon>
        <taxon>Pseudomonadati</taxon>
        <taxon>Pseudomonadota</taxon>
        <taxon>Betaproteobacteria</taxon>
        <taxon>Neisseriales</taxon>
        <taxon>Neisseriaceae</taxon>
        <taxon>Neisseria</taxon>
    </lineage>
</organism>
<protein>
    <recommendedName>
        <fullName evidence="5">DUF4760 domain-containing protein</fullName>
    </recommendedName>
</protein>
<comment type="caution">
    <text evidence="3">The sequence shown here is derived from an EMBL/GenBank/DDBJ whole genome shotgun (WGS) entry which is preliminary data.</text>
</comment>
<evidence type="ECO:0000256" key="2">
    <source>
        <dbReference type="SAM" id="Phobius"/>
    </source>
</evidence>
<evidence type="ECO:0000313" key="3">
    <source>
        <dbReference type="EMBL" id="SCW11585.1"/>
    </source>
</evidence>
<gene>
    <name evidence="3" type="ORF">ESCNG_200004</name>
</gene>
<dbReference type="AlphaFoldDB" id="A0AB74EP72"/>